<dbReference type="PANTHER" id="PTHR43649:SF11">
    <property type="entry name" value="ABC TRANSPORTER SUBSTRATE-BINDING PROTEIN YESO-RELATED"/>
    <property type="match status" value="1"/>
</dbReference>
<evidence type="ECO:0000313" key="4">
    <source>
        <dbReference type="EMBL" id="MBJ7537246.1"/>
    </source>
</evidence>
<feature type="chain" id="PRO_5036977887" evidence="3">
    <location>
        <begin position="24"/>
        <end position="428"/>
    </location>
</feature>
<feature type="signal peptide" evidence="3">
    <location>
        <begin position="1"/>
        <end position="23"/>
    </location>
</feature>
<evidence type="ECO:0000313" key="5">
    <source>
        <dbReference type="Proteomes" id="UP000628710"/>
    </source>
</evidence>
<dbReference type="InterPro" id="IPR050490">
    <property type="entry name" value="Bact_solute-bd_prot1"/>
</dbReference>
<dbReference type="RefSeq" id="WP_199467381.1">
    <property type="nucleotide sequence ID" value="NZ_JAEMNX010000003.1"/>
</dbReference>
<name>A0A934JS22_9GAMM</name>
<dbReference type="GO" id="GO:0042597">
    <property type="term" value="C:periplasmic space"/>
    <property type="evidence" value="ECO:0007669"/>
    <property type="project" value="UniProtKB-SubCell"/>
</dbReference>
<gene>
    <name evidence="4" type="ORF">I8J31_06085</name>
</gene>
<comment type="similarity">
    <text evidence="2">Belongs to the bacterial solute-binding protein 1 family.</text>
</comment>
<keyword evidence="5" id="KW-1185">Reference proteome</keyword>
<dbReference type="PANTHER" id="PTHR43649">
    <property type="entry name" value="ARABINOSE-BINDING PROTEIN-RELATED"/>
    <property type="match status" value="1"/>
</dbReference>
<dbReference type="SUPFAM" id="SSF53850">
    <property type="entry name" value="Periplasmic binding protein-like II"/>
    <property type="match status" value="1"/>
</dbReference>
<comment type="caution">
    <text evidence="4">The sequence shown here is derived from an EMBL/GenBank/DDBJ whole genome shotgun (WGS) entry which is preliminary data.</text>
</comment>
<keyword evidence="3" id="KW-0732">Signal</keyword>
<comment type="subcellular location">
    <subcellularLocation>
        <location evidence="1">Periplasm</location>
    </subcellularLocation>
</comment>
<dbReference type="EMBL" id="JAEMNX010000003">
    <property type="protein sequence ID" value="MBJ7537246.1"/>
    <property type="molecule type" value="Genomic_DNA"/>
</dbReference>
<dbReference type="Proteomes" id="UP000628710">
    <property type="component" value="Unassembled WGS sequence"/>
</dbReference>
<sequence length="428" mass="47499">MKIKTIALLVGMASIGSMISVNASADELRMSWWGGNSRHKATNAAVDEFEKANPSIEVKTEYTGWGGHLQRLTTQIAGNTEPDVMQTNWNWMPIFSAKGNGFKDLREYADVLDLTQFDESALAAGTNNGKLNAIPISMAARVFYFNKDTWAKVGLRFPTNWDEIMAAGPIFKEKLGDNYFPLILETNDLLGMARSYMVQKYGIGMIDEAGEKLAYSDAQILEFFKLYTNMVDNHVIPSTKYIASFGAANMYEHKPWIDGEWGGIYMWNSAVNKYNNNLKPPMSLGLGFYPQLPGATDAGLFYKPAQMFSIGKNSDKPREAAMLINFILNEPAGYKAMGLARGVPLSLAARRALALDGTISDTDLSVAGLAQINDLPKNIKVSPYFENPKLVSLFKGLIEKMDQGQMTVEEVAKDYKKQANRILRKAIK</sequence>
<dbReference type="Gene3D" id="3.40.190.10">
    <property type="entry name" value="Periplasmic binding protein-like II"/>
    <property type="match status" value="2"/>
</dbReference>
<evidence type="ECO:0000256" key="3">
    <source>
        <dbReference type="SAM" id="SignalP"/>
    </source>
</evidence>
<dbReference type="Pfam" id="PF01547">
    <property type="entry name" value="SBP_bac_1"/>
    <property type="match status" value="1"/>
</dbReference>
<dbReference type="InterPro" id="IPR006059">
    <property type="entry name" value="SBP"/>
</dbReference>
<accession>A0A934JS22</accession>
<protein>
    <submittedName>
        <fullName evidence="4">Carbohydrate ABC transporter substrate-binding protein</fullName>
    </submittedName>
</protein>
<evidence type="ECO:0000256" key="1">
    <source>
        <dbReference type="ARBA" id="ARBA00004418"/>
    </source>
</evidence>
<evidence type="ECO:0000256" key="2">
    <source>
        <dbReference type="ARBA" id="ARBA00008520"/>
    </source>
</evidence>
<organism evidence="4 5">
    <name type="scientific">Marinomonas transparens</name>
    <dbReference type="NCBI Taxonomy" id="2795388"/>
    <lineage>
        <taxon>Bacteria</taxon>
        <taxon>Pseudomonadati</taxon>
        <taxon>Pseudomonadota</taxon>
        <taxon>Gammaproteobacteria</taxon>
        <taxon>Oceanospirillales</taxon>
        <taxon>Oceanospirillaceae</taxon>
        <taxon>Marinomonas</taxon>
    </lineage>
</organism>
<dbReference type="AlphaFoldDB" id="A0A934JS22"/>
<proteinExistence type="inferred from homology"/>
<reference evidence="4" key="1">
    <citation type="submission" date="2020-12" db="EMBL/GenBank/DDBJ databases">
        <title>Marinomonas arctica sp. nov., a psychrotolerant bacterium isolated from the Arctic.</title>
        <authorList>
            <person name="Zhang Y."/>
        </authorList>
    </citation>
    <scope>NUCLEOTIDE SEQUENCE</scope>
    <source>
        <strain evidence="4">C1424</strain>
    </source>
</reference>